<evidence type="ECO:0000313" key="3">
    <source>
        <dbReference type="Proteomes" id="UP001293593"/>
    </source>
</evidence>
<reference evidence="2" key="1">
    <citation type="submission" date="2023-10" db="EMBL/GenBank/DDBJ databases">
        <title>Chromosome-level genome of the transformable northern wattle, Acacia crassicarpa.</title>
        <authorList>
            <person name="Massaro I."/>
            <person name="Sinha N.R."/>
            <person name="Poethig S."/>
            <person name="Leichty A.R."/>
        </authorList>
    </citation>
    <scope>NUCLEOTIDE SEQUENCE</scope>
    <source>
        <strain evidence="2">Acra3RX</strain>
        <tissue evidence="2">Leaf</tissue>
    </source>
</reference>
<evidence type="ECO:0000256" key="1">
    <source>
        <dbReference type="SAM" id="MobiDB-lite"/>
    </source>
</evidence>
<dbReference type="Proteomes" id="UP001293593">
    <property type="component" value="Unassembled WGS sequence"/>
</dbReference>
<sequence length="152" mass="16828">MGSETKKKREKKRRGGTKKKLEGRGHGGMRQNKSGEWFESFVERDVGGQAPGIASMNQPHDAASSLRRFHSEAPSMEGEATETCDGSGFAWDMRLMGEMGLGSNYWDEEEVFNMPALVNSMAEGLLVAPPALQTGFNWLPSETPFHFSLWAD</sequence>
<accession>A0AAE1JL79</accession>
<gene>
    <name evidence="2" type="ORF">QN277_021279</name>
</gene>
<evidence type="ECO:0000313" key="2">
    <source>
        <dbReference type="EMBL" id="KAK4272772.1"/>
    </source>
</evidence>
<dbReference type="EMBL" id="JAWXYG010000005">
    <property type="protein sequence ID" value="KAK4272772.1"/>
    <property type="molecule type" value="Genomic_DNA"/>
</dbReference>
<name>A0AAE1JL79_9FABA</name>
<feature type="region of interest" description="Disordered" evidence="1">
    <location>
        <begin position="48"/>
        <end position="84"/>
    </location>
</feature>
<feature type="region of interest" description="Disordered" evidence="1">
    <location>
        <begin position="1"/>
        <end position="35"/>
    </location>
</feature>
<organism evidence="2 3">
    <name type="scientific">Acacia crassicarpa</name>
    <name type="common">northern wattle</name>
    <dbReference type="NCBI Taxonomy" id="499986"/>
    <lineage>
        <taxon>Eukaryota</taxon>
        <taxon>Viridiplantae</taxon>
        <taxon>Streptophyta</taxon>
        <taxon>Embryophyta</taxon>
        <taxon>Tracheophyta</taxon>
        <taxon>Spermatophyta</taxon>
        <taxon>Magnoliopsida</taxon>
        <taxon>eudicotyledons</taxon>
        <taxon>Gunneridae</taxon>
        <taxon>Pentapetalae</taxon>
        <taxon>rosids</taxon>
        <taxon>fabids</taxon>
        <taxon>Fabales</taxon>
        <taxon>Fabaceae</taxon>
        <taxon>Caesalpinioideae</taxon>
        <taxon>mimosoid clade</taxon>
        <taxon>Acacieae</taxon>
        <taxon>Acacia</taxon>
    </lineage>
</organism>
<comment type="caution">
    <text evidence="2">The sequence shown here is derived from an EMBL/GenBank/DDBJ whole genome shotgun (WGS) entry which is preliminary data.</text>
</comment>
<keyword evidence="3" id="KW-1185">Reference proteome</keyword>
<dbReference type="AlphaFoldDB" id="A0AAE1JL79"/>
<proteinExistence type="predicted"/>
<feature type="compositionally biased region" description="Basic residues" evidence="1">
    <location>
        <begin position="8"/>
        <end position="18"/>
    </location>
</feature>
<protein>
    <submittedName>
        <fullName evidence="2">Uncharacterized protein</fullName>
    </submittedName>
</protein>